<dbReference type="GO" id="GO:0016740">
    <property type="term" value="F:transferase activity"/>
    <property type="evidence" value="ECO:0007669"/>
    <property type="project" value="UniProtKB-KW"/>
</dbReference>
<evidence type="ECO:0000313" key="6">
    <source>
        <dbReference type="Proteomes" id="UP000092616"/>
    </source>
</evidence>
<feature type="domain" description="N-acetyltransferase" evidence="1">
    <location>
        <begin position="5"/>
        <end position="90"/>
    </location>
</feature>
<reference evidence="3 5" key="2">
    <citation type="submission" date="2016-06" db="EMBL/GenBank/DDBJ databases">
        <title>Draft genome of Moraxella atlantae CCUG 66109.</title>
        <authorList>
            <person name="Salva-Serra F."/>
            <person name="Engstrom-Jakobsson H."/>
            <person name="Thorell K."/>
            <person name="Gonzales-Siles L."/>
            <person name="Karlsson R."/>
            <person name="Boulund F."/>
            <person name="Engstrand L."/>
            <person name="Kristiansson E."/>
            <person name="Moore E."/>
        </authorList>
    </citation>
    <scope>NUCLEOTIDE SEQUENCE [LARGE SCALE GENOMIC DNA]</scope>
    <source>
        <strain evidence="3 5">CCUG 66109</strain>
    </source>
</reference>
<evidence type="ECO:0000313" key="7">
    <source>
        <dbReference type="Proteomes" id="UP000255193"/>
    </source>
</evidence>
<evidence type="ECO:0000313" key="5">
    <source>
        <dbReference type="Proteomes" id="UP000092508"/>
    </source>
</evidence>
<dbReference type="PROSITE" id="PS51729">
    <property type="entry name" value="GNAT_YJDJ"/>
    <property type="match status" value="1"/>
</dbReference>
<dbReference type="PANTHER" id="PTHR31435:SF10">
    <property type="entry name" value="BSR4717 PROTEIN"/>
    <property type="match status" value="1"/>
</dbReference>
<dbReference type="Gene3D" id="3.40.630.30">
    <property type="match status" value="1"/>
</dbReference>
<name>A0A1B8QDX1_9GAMM</name>
<dbReference type="Pfam" id="PF14542">
    <property type="entry name" value="Acetyltransf_CG"/>
    <property type="match status" value="1"/>
</dbReference>
<dbReference type="SUPFAM" id="SSF55729">
    <property type="entry name" value="Acyl-CoA N-acyltransferases (Nat)"/>
    <property type="match status" value="1"/>
</dbReference>
<reference evidence="4 7" key="3">
    <citation type="submission" date="2018-06" db="EMBL/GenBank/DDBJ databases">
        <authorList>
            <consortium name="Pathogen Informatics"/>
            <person name="Doyle S."/>
        </authorList>
    </citation>
    <scope>NUCLEOTIDE SEQUENCE [LARGE SCALE GENOMIC DNA]</scope>
    <source>
        <strain evidence="4 7">NCTC11091</strain>
    </source>
</reference>
<dbReference type="EMBL" id="UGQA01000001">
    <property type="protein sequence ID" value="STY95894.1"/>
    <property type="molecule type" value="Genomic_DNA"/>
</dbReference>
<dbReference type="STRING" id="34059.A9308_02010"/>
<dbReference type="CDD" id="cd04301">
    <property type="entry name" value="NAT_SF"/>
    <property type="match status" value="1"/>
</dbReference>
<dbReference type="InterPro" id="IPR016181">
    <property type="entry name" value="Acyl_CoA_acyltransferase"/>
</dbReference>
<evidence type="ECO:0000313" key="3">
    <source>
        <dbReference type="EMBL" id="OBX81016.1"/>
    </source>
</evidence>
<evidence type="ECO:0000313" key="2">
    <source>
        <dbReference type="EMBL" id="OBX79809.1"/>
    </source>
</evidence>
<dbReference type="Proteomes" id="UP000092616">
    <property type="component" value="Unassembled WGS sequence"/>
</dbReference>
<gene>
    <name evidence="2" type="ORF">A9306_08160</name>
    <name evidence="3" type="ORF">A9308_02010</name>
    <name evidence="4" type="ORF">NCTC11091_01698</name>
</gene>
<keyword evidence="2" id="KW-0808">Transferase</keyword>
<evidence type="ECO:0000313" key="4">
    <source>
        <dbReference type="EMBL" id="STY95894.1"/>
    </source>
</evidence>
<dbReference type="RefSeq" id="WP_067058366.1">
    <property type="nucleotide sequence ID" value="NZ_CP171125.1"/>
</dbReference>
<dbReference type="OrthoDB" id="9813275at2"/>
<organism evidence="2 6">
    <name type="scientific">Faucicola atlantae</name>
    <dbReference type="NCBI Taxonomy" id="34059"/>
    <lineage>
        <taxon>Bacteria</taxon>
        <taxon>Pseudomonadati</taxon>
        <taxon>Pseudomonadota</taxon>
        <taxon>Gammaproteobacteria</taxon>
        <taxon>Moraxellales</taxon>
        <taxon>Moraxellaceae</taxon>
        <taxon>Faucicola</taxon>
    </lineage>
</organism>
<keyword evidence="6" id="KW-1185">Reference proteome</keyword>
<dbReference type="Proteomes" id="UP000255193">
    <property type="component" value="Unassembled WGS sequence"/>
</dbReference>
<dbReference type="EMBL" id="LZMZ01000002">
    <property type="protein sequence ID" value="OBX81016.1"/>
    <property type="molecule type" value="Genomic_DNA"/>
</dbReference>
<dbReference type="InterPro" id="IPR031165">
    <property type="entry name" value="GNAT_YJDJ"/>
</dbReference>
<dbReference type="Proteomes" id="UP000092508">
    <property type="component" value="Unassembled WGS sequence"/>
</dbReference>
<dbReference type="EMBL" id="LZNA01000039">
    <property type="protein sequence ID" value="OBX79809.1"/>
    <property type="molecule type" value="Genomic_DNA"/>
</dbReference>
<reference evidence="2 6" key="1">
    <citation type="submission" date="2016-06" db="EMBL/GenBank/DDBJ databases">
        <title>Draft genome of Moraxella atlantae CCUG 59586.</title>
        <authorList>
            <person name="Salva-Serra F."/>
            <person name="Engstrom-Jakobsson H."/>
            <person name="Thorell K."/>
            <person name="Gonzales-Siles L."/>
            <person name="Karlsson R."/>
            <person name="Boulund F."/>
            <person name="Engstrand L."/>
            <person name="Kristiansson E."/>
            <person name="Moore E."/>
        </authorList>
    </citation>
    <scope>NUCLEOTIDE SEQUENCE [LARGE SCALE GENOMIC DNA]</scope>
    <source>
        <strain evidence="2 6">CCUG 59586</strain>
    </source>
</reference>
<protein>
    <submittedName>
        <fullName evidence="2">Acetyltransferase</fullName>
    </submittedName>
</protein>
<sequence length="91" mass="10027">MANITHNTAAQRFELTQDGATAYLSYQVAGDKLIFDHTIVPPAIEGQGIGSQLAKHALDYARQNNKKVVPACSFVAHFMQKHTEYQDLLAP</sequence>
<proteinExistence type="predicted"/>
<accession>A0A1B8QDX1</accession>
<evidence type="ECO:0000259" key="1">
    <source>
        <dbReference type="PROSITE" id="PS51729"/>
    </source>
</evidence>
<dbReference type="PANTHER" id="PTHR31435">
    <property type="entry name" value="PROTEIN NATD1"/>
    <property type="match status" value="1"/>
</dbReference>
<dbReference type="InterPro" id="IPR045057">
    <property type="entry name" value="Gcn5-rel_NAT"/>
</dbReference>
<dbReference type="AlphaFoldDB" id="A0A1B8QDX1"/>